<dbReference type="RefSeq" id="WP_034800848.1">
    <property type="nucleotide sequence ID" value="NZ_AWSA01000003.1"/>
</dbReference>
<dbReference type="Pfam" id="PF00756">
    <property type="entry name" value="Esterase"/>
    <property type="match status" value="1"/>
</dbReference>
<accession>W9GEV8</accession>
<dbReference type="eggNOG" id="COG0627">
    <property type="taxonomic scope" value="Bacteria"/>
</dbReference>
<dbReference type="InterPro" id="IPR029058">
    <property type="entry name" value="AB_hydrolase_fold"/>
</dbReference>
<dbReference type="OrthoDB" id="3723842at2"/>
<proteinExistence type="predicted"/>
<reference evidence="2 3" key="1">
    <citation type="submission" date="2013-08" db="EMBL/GenBank/DDBJ databases">
        <title>Intrasporangium oryzae NRRL B-24470.</title>
        <authorList>
            <person name="Liu H."/>
            <person name="Wang G."/>
        </authorList>
    </citation>
    <scope>NUCLEOTIDE SEQUENCE [LARGE SCALE GENOMIC DNA]</scope>
    <source>
        <strain evidence="2 3">NRRL B-24470</strain>
    </source>
</reference>
<comment type="caution">
    <text evidence="2">The sequence shown here is derived from an EMBL/GenBank/DDBJ whole genome shotgun (WGS) entry which is preliminary data.</text>
</comment>
<evidence type="ECO:0000313" key="2">
    <source>
        <dbReference type="EMBL" id="EWT03363.1"/>
    </source>
</evidence>
<dbReference type="InterPro" id="IPR050583">
    <property type="entry name" value="Mycobacterial_A85_antigen"/>
</dbReference>
<evidence type="ECO:0008006" key="4">
    <source>
        <dbReference type="Google" id="ProtNLM"/>
    </source>
</evidence>
<dbReference type="Gene3D" id="3.40.50.1820">
    <property type="entry name" value="alpha/beta hydrolase"/>
    <property type="match status" value="1"/>
</dbReference>
<keyword evidence="1" id="KW-0472">Membrane</keyword>
<keyword evidence="1" id="KW-1133">Transmembrane helix</keyword>
<keyword evidence="3" id="KW-1185">Reference proteome</keyword>
<dbReference type="PANTHER" id="PTHR48098:SF1">
    <property type="entry name" value="DIACYLGLYCEROL ACYLTRANSFERASE_MYCOLYLTRANSFERASE AG85A"/>
    <property type="match status" value="1"/>
</dbReference>
<name>W9GEV8_9MICO</name>
<dbReference type="GO" id="GO:0016747">
    <property type="term" value="F:acyltransferase activity, transferring groups other than amino-acyl groups"/>
    <property type="evidence" value="ECO:0007669"/>
    <property type="project" value="TreeGrafter"/>
</dbReference>
<dbReference type="SUPFAM" id="SSF53474">
    <property type="entry name" value="alpha/beta-Hydrolases"/>
    <property type="match status" value="1"/>
</dbReference>
<feature type="transmembrane region" description="Helical" evidence="1">
    <location>
        <begin position="6"/>
        <end position="25"/>
    </location>
</feature>
<dbReference type="AlphaFoldDB" id="W9GEV8"/>
<evidence type="ECO:0000256" key="1">
    <source>
        <dbReference type="SAM" id="Phobius"/>
    </source>
</evidence>
<organism evidence="2 3">
    <name type="scientific">Intrasporangium oryzae NRRL B-24470</name>
    <dbReference type="NCBI Taxonomy" id="1386089"/>
    <lineage>
        <taxon>Bacteria</taxon>
        <taxon>Bacillati</taxon>
        <taxon>Actinomycetota</taxon>
        <taxon>Actinomycetes</taxon>
        <taxon>Micrococcales</taxon>
        <taxon>Intrasporangiaceae</taxon>
        <taxon>Intrasporangium</taxon>
    </lineage>
</organism>
<dbReference type="PANTHER" id="PTHR48098">
    <property type="entry name" value="ENTEROCHELIN ESTERASE-RELATED"/>
    <property type="match status" value="1"/>
</dbReference>
<dbReference type="Proteomes" id="UP000019489">
    <property type="component" value="Unassembled WGS sequence"/>
</dbReference>
<protein>
    <recommendedName>
        <fullName evidence="4">Esterase</fullName>
    </recommendedName>
</protein>
<dbReference type="STRING" id="1386089.N865_18545"/>
<keyword evidence="1" id="KW-0812">Transmembrane</keyword>
<gene>
    <name evidence="2" type="ORF">N865_18545</name>
</gene>
<sequence>MELTSGALLAVLAAVAIILFLVLVLGLPRARRRWVGIAARGAEAIALSLTVVILSAAVLNDQYLFYISWSDLLGANATTTSMHNGGTARQAVDAKVHGAGLTELHAPTVLPPLPSPGQRIQRYTVMGPRSGIRGAVIVYLPPGYDPSSPKRYPVIMGLHGYPGHPDAYLGMIHIDQTMDALIASHQIAPSIVVMPQINNPGSLDTECVDAPALSGPLDETWLARDIPSWVVGHFRAQTTRSSWAVMGYSFGGWCSAMLGVRHPDIFGASIVFEGYFRPDFSRSYDPITAGSAAARGYDLVHTARTNPPALAMWVMASKSDSLAYPTTAQFLHEARPPLSVTTVMLKTGGHRVSVFLPYVPQALTWLGQSLPGFRPAA</sequence>
<evidence type="ECO:0000313" key="3">
    <source>
        <dbReference type="Proteomes" id="UP000019489"/>
    </source>
</evidence>
<dbReference type="EMBL" id="AWSA01000003">
    <property type="protein sequence ID" value="EWT03363.1"/>
    <property type="molecule type" value="Genomic_DNA"/>
</dbReference>
<feature type="transmembrane region" description="Helical" evidence="1">
    <location>
        <begin position="37"/>
        <end position="59"/>
    </location>
</feature>
<dbReference type="InterPro" id="IPR000801">
    <property type="entry name" value="Esterase-like"/>
</dbReference>